<gene>
    <name evidence="1" type="ORF">F0P96_14895</name>
</gene>
<dbReference type="RefSeq" id="WP_151079701.1">
    <property type="nucleotide sequence ID" value="NZ_CP047647.1"/>
</dbReference>
<sequence>MPRKPRIEIPENAGELLKLSASVYAQHQKLAAKSPLNALEEGPTWADAGGSVATAQELQSRIEQAEKDLKVMYGQRNQYLDVLTPLVRRSRDLLSGVHSQNLRRLGEYGFDVVEAAAGKAGPAPTAKS</sequence>
<protein>
    <submittedName>
        <fullName evidence="1">Uncharacterized protein</fullName>
    </submittedName>
</protein>
<dbReference type="Proteomes" id="UP000326380">
    <property type="component" value="Unassembled WGS sequence"/>
</dbReference>
<dbReference type="EMBL" id="VTWU01000005">
    <property type="protein sequence ID" value="KAA9331523.1"/>
    <property type="molecule type" value="Genomic_DNA"/>
</dbReference>
<reference evidence="1 2" key="1">
    <citation type="submission" date="2019-09" db="EMBL/GenBank/DDBJ databases">
        <title>Genome sequence of Hymenobacter sp. M3.</title>
        <authorList>
            <person name="Srinivasan S."/>
        </authorList>
    </citation>
    <scope>NUCLEOTIDE SEQUENCE [LARGE SCALE GENOMIC DNA]</scope>
    <source>
        <strain evidence="1 2">M3</strain>
    </source>
</reference>
<evidence type="ECO:0000313" key="2">
    <source>
        <dbReference type="Proteomes" id="UP000326380"/>
    </source>
</evidence>
<comment type="caution">
    <text evidence="1">The sequence shown here is derived from an EMBL/GenBank/DDBJ whole genome shotgun (WGS) entry which is preliminary data.</text>
</comment>
<organism evidence="1 2">
    <name type="scientific">Hymenobacter busanensis</name>
    <dbReference type="NCBI Taxonomy" id="2607656"/>
    <lineage>
        <taxon>Bacteria</taxon>
        <taxon>Pseudomonadati</taxon>
        <taxon>Bacteroidota</taxon>
        <taxon>Cytophagia</taxon>
        <taxon>Cytophagales</taxon>
        <taxon>Hymenobacteraceae</taxon>
        <taxon>Hymenobacter</taxon>
    </lineage>
</organism>
<evidence type="ECO:0000313" key="1">
    <source>
        <dbReference type="EMBL" id="KAA9331523.1"/>
    </source>
</evidence>
<proteinExistence type="predicted"/>
<name>A0A7L5A073_9BACT</name>
<accession>A0A7L5A073</accession>
<keyword evidence="2" id="KW-1185">Reference proteome</keyword>
<dbReference type="AlphaFoldDB" id="A0A7L5A073"/>